<evidence type="ECO:0000256" key="1">
    <source>
        <dbReference type="SAM" id="MobiDB-lite"/>
    </source>
</evidence>
<protein>
    <submittedName>
        <fullName evidence="2">Uncharacterized protein</fullName>
    </submittedName>
</protein>
<reference evidence="2 3" key="1">
    <citation type="submission" date="2014-02" db="EMBL/GenBank/DDBJ databases">
        <title>The small core and large imbalanced accessory genome model reveals a collaborative survival strategy of Sorangium cellulosum strains in nature.</title>
        <authorList>
            <person name="Han K."/>
            <person name="Peng R."/>
            <person name="Blom J."/>
            <person name="Li Y.-Z."/>
        </authorList>
    </citation>
    <scope>NUCLEOTIDE SEQUENCE [LARGE SCALE GENOMIC DNA]</scope>
    <source>
        <strain evidence="2 3">So0157-18</strain>
    </source>
</reference>
<feature type="compositionally biased region" description="Low complexity" evidence="1">
    <location>
        <begin position="314"/>
        <end position="328"/>
    </location>
</feature>
<organism evidence="2 3">
    <name type="scientific">Sorangium cellulosum</name>
    <name type="common">Polyangium cellulosum</name>
    <dbReference type="NCBI Taxonomy" id="56"/>
    <lineage>
        <taxon>Bacteria</taxon>
        <taxon>Pseudomonadati</taxon>
        <taxon>Myxococcota</taxon>
        <taxon>Polyangia</taxon>
        <taxon>Polyangiales</taxon>
        <taxon>Polyangiaceae</taxon>
        <taxon>Sorangium</taxon>
    </lineage>
</organism>
<comment type="caution">
    <text evidence="2">The sequence shown here is derived from an EMBL/GenBank/DDBJ whole genome shotgun (WGS) entry which is preliminary data.</text>
</comment>
<dbReference type="EMBL" id="JELX01004220">
    <property type="protein sequence ID" value="KYF49664.1"/>
    <property type="molecule type" value="Genomic_DNA"/>
</dbReference>
<evidence type="ECO:0000313" key="2">
    <source>
        <dbReference type="EMBL" id="KYF49664.1"/>
    </source>
</evidence>
<feature type="region of interest" description="Disordered" evidence="1">
    <location>
        <begin position="100"/>
        <end position="125"/>
    </location>
</feature>
<dbReference type="Proteomes" id="UP000075604">
    <property type="component" value="Unassembled WGS sequence"/>
</dbReference>
<name>A0A150P2L6_SORCE</name>
<feature type="compositionally biased region" description="Basic and acidic residues" evidence="1">
    <location>
        <begin position="329"/>
        <end position="339"/>
    </location>
</feature>
<feature type="region of interest" description="Disordered" evidence="1">
    <location>
        <begin position="313"/>
        <end position="339"/>
    </location>
</feature>
<evidence type="ECO:0000313" key="3">
    <source>
        <dbReference type="Proteomes" id="UP000075604"/>
    </source>
</evidence>
<gene>
    <name evidence="2" type="ORF">BE04_07205</name>
</gene>
<feature type="compositionally biased region" description="Basic and acidic residues" evidence="1">
    <location>
        <begin position="111"/>
        <end position="125"/>
    </location>
</feature>
<accession>A0A150P2L6</accession>
<dbReference type="AlphaFoldDB" id="A0A150P2L6"/>
<sequence>MFLASFHEPLELRSTLGMADPGDGIAVTDPDAIERHVRLLLDDPSNRHRLLRALEDDALELAFPPDDHQLCLLVTRRLSLGTMVLVRRRELSREIARLDSLPAQSGASQAAKEEKPPEPKPKEAEARIRDWKIECKHHAAGSRPFFERGTLIQVVPDKGKTKDTVTVHWRDDYLGSMPPSLPLTTPGHPEAKASQSGAGAGYTAYKGEVAYLGDLNELRFPFPPFWRALNEKTSYTFGAGPRPVSVEVYNPRQFKLELKFPPLESFKAGYKYTASSQSIEGDSLSKLSMTKKKTVKEKLEVSAEGWKPSTLKIASSKSSHTATTTGGKTTEEHKPESETSTKLADAIVLSRDGGALSIDAAKIVGSLLEFIKEGLDLIKTIKSYAPQVGWYVDLEIQVMQGGLAAEWHWQEWEDHRVFRYIDVKAALDIFSITFEIGVGVSAYSFKLQVFGQVSGSLGVEVSGTRYKPDGAPGAALQGKGSIGGALGARAEAGYFFKFNAKMETALEVDLTLGINQPNRSQIVSIDGGFVWTGIECTATGSVGMWGIGGTKKWKGTLVPKSERLHVEWPSPKEYKPPFMSRDAIKAVLAKVLSNSWDIRVFTPSGSAFVADKAWTVDEVAGALAARIERDRAFHRTPEMVDALANAVRQDLDALGDRWGRDWIEADRFKAYLDGTIDGRGLQKHLNDGASPLRKLTG</sequence>
<proteinExistence type="predicted"/>